<gene>
    <name evidence="2" type="ORF">LCGC14_1894120</name>
</gene>
<feature type="coiled-coil region" evidence="1">
    <location>
        <begin position="8"/>
        <end position="35"/>
    </location>
</feature>
<proteinExistence type="predicted"/>
<sequence length="179" mass="20380">MHSLMEAIDKAGCSINDAQDRLNEAKETVRFLRSRVYDLVEEQVAKVTVKPVNEYSSQYALLCSELARIARNQGFSFVGPYHVLELVDGRDSQHMSILEALNAARLMMAQEQESKRLTDPDGDDPIVWIGFDGKVDDENDDPSVFYVDLSSLREFGEKEEADYCNNLFRADPHRLTPKF</sequence>
<keyword evidence="1" id="KW-0175">Coiled coil</keyword>
<accession>A0A0F9FYU7</accession>
<evidence type="ECO:0000313" key="2">
    <source>
        <dbReference type="EMBL" id="KKL91493.1"/>
    </source>
</evidence>
<reference evidence="2" key="1">
    <citation type="journal article" date="2015" name="Nature">
        <title>Complex archaea that bridge the gap between prokaryotes and eukaryotes.</title>
        <authorList>
            <person name="Spang A."/>
            <person name="Saw J.H."/>
            <person name="Jorgensen S.L."/>
            <person name="Zaremba-Niedzwiedzka K."/>
            <person name="Martijn J."/>
            <person name="Lind A.E."/>
            <person name="van Eijk R."/>
            <person name="Schleper C."/>
            <person name="Guy L."/>
            <person name="Ettema T.J."/>
        </authorList>
    </citation>
    <scope>NUCLEOTIDE SEQUENCE</scope>
</reference>
<organism evidence="2">
    <name type="scientific">marine sediment metagenome</name>
    <dbReference type="NCBI Taxonomy" id="412755"/>
    <lineage>
        <taxon>unclassified sequences</taxon>
        <taxon>metagenomes</taxon>
        <taxon>ecological metagenomes</taxon>
    </lineage>
</organism>
<name>A0A0F9FYU7_9ZZZZ</name>
<dbReference type="AlphaFoldDB" id="A0A0F9FYU7"/>
<dbReference type="EMBL" id="LAZR01019715">
    <property type="protein sequence ID" value="KKL91493.1"/>
    <property type="molecule type" value="Genomic_DNA"/>
</dbReference>
<evidence type="ECO:0000256" key="1">
    <source>
        <dbReference type="SAM" id="Coils"/>
    </source>
</evidence>
<comment type="caution">
    <text evidence="2">The sequence shown here is derived from an EMBL/GenBank/DDBJ whole genome shotgun (WGS) entry which is preliminary data.</text>
</comment>
<protein>
    <submittedName>
        <fullName evidence="2">Uncharacterized protein</fullName>
    </submittedName>
</protein>